<reference evidence="1" key="1">
    <citation type="submission" date="2023-05" db="EMBL/GenBank/DDBJ databases">
        <title>Nepenthes gracilis genome sequencing.</title>
        <authorList>
            <person name="Fukushima K."/>
        </authorList>
    </citation>
    <scope>NUCLEOTIDE SEQUENCE</scope>
    <source>
        <strain evidence="1">SING2019-196</strain>
    </source>
</reference>
<evidence type="ECO:0000313" key="1">
    <source>
        <dbReference type="EMBL" id="GMH25318.1"/>
    </source>
</evidence>
<dbReference type="EMBL" id="BSYO01000029">
    <property type="protein sequence ID" value="GMH25318.1"/>
    <property type="molecule type" value="Genomic_DNA"/>
</dbReference>
<sequence length="222" mass="24426">MEEQTGLCCQESTKKSRRTFPLTRASPPSLFTDPLFIRLVTLSMLTLLSTITVRKSSLSGLSSLGHYHFPYHHLLDFLWVCPATSEKPAICCTGSPGQPPIDLLAVLLHPILGPLLHEVLGPLSPLPSRSSRPSSTAHDFSSLFPPWAVHAPTASQSSAYHQPCAIAVHRAFVFLGRPRAFVLFGRLRIIRAMRLFGCPCAIRAMQKHTCISSHSQLIFHPG</sequence>
<organism evidence="1 2">
    <name type="scientific">Nepenthes gracilis</name>
    <name type="common">Slender pitcher plant</name>
    <dbReference type="NCBI Taxonomy" id="150966"/>
    <lineage>
        <taxon>Eukaryota</taxon>
        <taxon>Viridiplantae</taxon>
        <taxon>Streptophyta</taxon>
        <taxon>Embryophyta</taxon>
        <taxon>Tracheophyta</taxon>
        <taxon>Spermatophyta</taxon>
        <taxon>Magnoliopsida</taxon>
        <taxon>eudicotyledons</taxon>
        <taxon>Gunneridae</taxon>
        <taxon>Pentapetalae</taxon>
        <taxon>Caryophyllales</taxon>
        <taxon>Nepenthaceae</taxon>
        <taxon>Nepenthes</taxon>
    </lineage>
</organism>
<gene>
    <name evidence="1" type="ORF">Nepgr_027161</name>
</gene>
<evidence type="ECO:0000313" key="2">
    <source>
        <dbReference type="Proteomes" id="UP001279734"/>
    </source>
</evidence>
<protein>
    <submittedName>
        <fullName evidence="1">Uncharacterized protein</fullName>
    </submittedName>
</protein>
<dbReference type="AlphaFoldDB" id="A0AAD3Y182"/>
<name>A0AAD3Y182_NEPGR</name>
<proteinExistence type="predicted"/>
<accession>A0AAD3Y182</accession>
<comment type="caution">
    <text evidence="1">The sequence shown here is derived from an EMBL/GenBank/DDBJ whole genome shotgun (WGS) entry which is preliminary data.</text>
</comment>
<dbReference type="Proteomes" id="UP001279734">
    <property type="component" value="Unassembled WGS sequence"/>
</dbReference>
<keyword evidence="2" id="KW-1185">Reference proteome</keyword>